<dbReference type="PROSITE" id="PS50253">
    <property type="entry name" value="COX3"/>
    <property type="match status" value="1"/>
</dbReference>
<evidence type="ECO:0000256" key="5">
    <source>
        <dbReference type="ARBA" id="ARBA00022475"/>
    </source>
</evidence>
<keyword evidence="7 15" id="KW-1133">Transmembrane helix</keyword>
<gene>
    <name evidence="17" type="ORF">AQS70_07510</name>
</gene>
<accession>A0A0Q0T304</accession>
<evidence type="ECO:0000313" key="17">
    <source>
        <dbReference type="EMBL" id="KQB54447.1"/>
    </source>
</evidence>
<dbReference type="Proteomes" id="UP000050342">
    <property type="component" value="Unassembled WGS sequence"/>
</dbReference>
<feature type="transmembrane region" description="Helical" evidence="15">
    <location>
        <begin position="187"/>
        <end position="207"/>
    </location>
</feature>
<dbReference type="PANTHER" id="PTHR11403">
    <property type="entry name" value="CYTOCHROME C OXIDASE SUBUNIT III"/>
    <property type="match status" value="1"/>
</dbReference>
<dbReference type="STRING" id="1563157.AQS70_07510"/>
<dbReference type="RefSeq" id="WP_055102164.1">
    <property type="nucleotide sequence ID" value="NZ_LLWH01000079.1"/>
</dbReference>
<evidence type="ECO:0000256" key="7">
    <source>
        <dbReference type="ARBA" id="ARBA00022989"/>
    </source>
</evidence>
<dbReference type="GO" id="GO:0004129">
    <property type="term" value="F:cytochrome-c oxidase activity"/>
    <property type="evidence" value="ECO:0007669"/>
    <property type="project" value="InterPro"/>
</dbReference>
<evidence type="ECO:0000256" key="3">
    <source>
        <dbReference type="ARBA" id="ARBA00011700"/>
    </source>
</evidence>
<dbReference type="OrthoDB" id="9810850at2"/>
<comment type="similarity">
    <text evidence="2 14">Belongs to the cytochrome c oxidase subunit 3 family.</text>
</comment>
<evidence type="ECO:0000256" key="10">
    <source>
        <dbReference type="ARBA" id="ARBA00030072"/>
    </source>
</evidence>
<evidence type="ECO:0000256" key="11">
    <source>
        <dbReference type="ARBA" id="ARBA00031884"/>
    </source>
</evidence>
<keyword evidence="5" id="KW-1003">Cell membrane</keyword>
<proteinExistence type="inferred from homology"/>
<dbReference type="InterPro" id="IPR035973">
    <property type="entry name" value="Cyt_c_oxidase_su3-like_sf"/>
</dbReference>
<dbReference type="SUPFAM" id="SSF81452">
    <property type="entry name" value="Cytochrome c oxidase subunit III-like"/>
    <property type="match status" value="1"/>
</dbReference>
<comment type="subcellular location">
    <subcellularLocation>
        <location evidence="1 14">Cell membrane</location>
        <topology evidence="1 14">Multi-pass membrane protein</topology>
    </subcellularLocation>
</comment>
<dbReference type="InterPro" id="IPR000298">
    <property type="entry name" value="Cyt_c_oxidase-like_su3"/>
</dbReference>
<feature type="transmembrane region" description="Helical" evidence="15">
    <location>
        <begin position="142"/>
        <end position="167"/>
    </location>
</feature>
<keyword evidence="6 14" id="KW-0812">Transmembrane</keyword>
<comment type="function">
    <text evidence="9">Cytochrome bo(3) ubiquinol terminal oxidase is the component of the aerobic respiratory chain of E.coli that predominates when cells are grown at high aeration. Has proton pump activity across the membrane in addition to electron transfer, pumping 2 protons/electron.</text>
</comment>
<keyword evidence="8 15" id="KW-0472">Membrane</keyword>
<evidence type="ECO:0000256" key="12">
    <source>
        <dbReference type="ARBA" id="ARBA00032189"/>
    </source>
</evidence>
<feature type="transmembrane region" description="Helical" evidence="15">
    <location>
        <begin position="27"/>
        <end position="52"/>
    </location>
</feature>
<dbReference type="FunFam" id="1.20.120.80:FF:000001">
    <property type="entry name" value="Cytochrome (Ubi)quinol oxidase subunit III"/>
    <property type="match status" value="1"/>
</dbReference>
<dbReference type="AlphaFoldDB" id="A0A0Q0T304"/>
<comment type="caution">
    <text evidence="17">The sequence shown here is derived from an EMBL/GenBank/DDBJ whole genome shotgun (WGS) entry which is preliminary data.</text>
</comment>
<evidence type="ECO:0000259" key="16">
    <source>
        <dbReference type="PROSITE" id="PS50253"/>
    </source>
</evidence>
<evidence type="ECO:0000256" key="8">
    <source>
        <dbReference type="ARBA" id="ARBA00023136"/>
    </source>
</evidence>
<evidence type="ECO:0000256" key="15">
    <source>
        <dbReference type="SAM" id="Phobius"/>
    </source>
</evidence>
<feature type="transmembrane region" description="Helical" evidence="15">
    <location>
        <begin position="72"/>
        <end position="91"/>
    </location>
</feature>
<dbReference type="Pfam" id="PF00510">
    <property type="entry name" value="COX3"/>
    <property type="match status" value="1"/>
</dbReference>
<evidence type="ECO:0000256" key="4">
    <source>
        <dbReference type="ARBA" id="ARBA00014687"/>
    </source>
</evidence>
<evidence type="ECO:0000256" key="1">
    <source>
        <dbReference type="ARBA" id="ARBA00004651"/>
    </source>
</evidence>
<dbReference type="GO" id="GO:0019646">
    <property type="term" value="P:aerobic electron transport chain"/>
    <property type="evidence" value="ECO:0007669"/>
    <property type="project" value="InterPro"/>
</dbReference>
<organism evidence="17 18">
    <name type="scientific">Pseudomonas endophytica</name>
    <dbReference type="NCBI Taxonomy" id="1563157"/>
    <lineage>
        <taxon>Bacteria</taxon>
        <taxon>Pseudomonadati</taxon>
        <taxon>Pseudomonadota</taxon>
        <taxon>Gammaproteobacteria</taxon>
        <taxon>Pseudomonadales</taxon>
        <taxon>Pseudomonadaceae</taxon>
        <taxon>Pseudomonas</taxon>
    </lineage>
</organism>
<evidence type="ECO:0000256" key="14">
    <source>
        <dbReference type="RuleBase" id="RU003376"/>
    </source>
</evidence>
<evidence type="ECO:0000256" key="9">
    <source>
        <dbReference type="ARBA" id="ARBA00025694"/>
    </source>
</evidence>
<dbReference type="InterPro" id="IPR013833">
    <property type="entry name" value="Cyt_c_oxidase_su3_a-hlx"/>
</dbReference>
<dbReference type="EMBL" id="LLWH01000079">
    <property type="protein sequence ID" value="KQB54447.1"/>
    <property type="molecule type" value="Genomic_DNA"/>
</dbReference>
<dbReference type="InterPro" id="IPR024791">
    <property type="entry name" value="Cyt_c/ubiquinol_Oxase_su3"/>
</dbReference>
<feature type="domain" description="Heme-copper oxidase subunit III family profile" evidence="16">
    <location>
        <begin position="1"/>
        <end position="208"/>
    </location>
</feature>
<dbReference type="GO" id="GO:0005886">
    <property type="term" value="C:plasma membrane"/>
    <property type="evidence" value="ECO:0007669"/>
    <property type="project" value="UniProtKB-SubCell"/>
</dbReference>
<dbReference type="Gene3D" id="1.20.120.80">
    <property type="entry name" value="Cytochrome c oxidase, subunit III, four-helix bundle"/>
    <property type="match status" value="1"/>
</dbReference>
<evidence type="ECO:0000256" key="2">
    <source>
        <dbReference type="ARBA" id="ARBA00010581"/>
    </source>
</evidence>
<comment type="subunit">
    <text evidence="3">Heterooctamer of two A chains, two B chains, two C chains and two D chains.</text>
</comment>
<evidence type="ECO:0000313" key="18">
    <source>
        <dbReference type="Proteomes" id="UP000050342"/>
    </source>
</evidence>
<dbReference type="PANTHER" id="PTHR11403:SF2">
    <property type="entry name" value="CYTOCHROME BO(3) UBIQUINOL OXIDASE SUBUNIT 3"/>
    <property type="match status" value="1"/>
</dbReference>
<evidence type="ECO:0000256" key="13">
    <source>
        <dbReference type="ARBA" id="ARBA00032717"/>
    </source>
</evidence>
<reference evidence="17 18" key="1">
    <citation type="submission" date="2015-10" db="EMBL/GenBank/DDBJ databases">
        <title>Pseudomonas helleri sp. nov. and Pseudomonas weihenstephanensis sp. nov., isolated from raw cows milk.</title>
        <authorList>
            <person name="Von Neubeck M."/>
            <person name="Huptas C."/>
            <person name="Wenning M."/>
            <person name="Scherer S."/>
        </authorList>
    </citation>
    <scope>NUCLEOTIDE SEQUENCE [LARGE SCALE GENOMIC DNA]</scope>
    <source>
        <strain evidence="17 18">BSTT44</strain>
    </source>
</reference>
<protein>
    <recommendedName>
        <fullName evidence="4">Cytochrome bo(3) ubiquinol oxidase subunit 3</fullName>
    </recommendedName>
    <alternativeName>
        <fullName evidence="12">Cytochrome o ubiquinol oxidase subunit 3</fullName>
    </alternativeName>
    <alternativeName>
        <fullName evidence="10">Oxidase bo(3) subunit 3</fullName>
    </alternativeName>
    <alternativeName>
        <fullName evidence="13">Ubiquinol oxidase polypeptide III</fullName>
    </alternativeName>
    <alternativeName>
        <fullName evidence="11">Ubiquinol oxidase subunit 3</fullName>
    </alternativeName>
</protein>
<name>A0A0Q0T304_9PSED</name>
<feature type="transmembrane region" description="Helical" evidence="15">
    <location>
        <begin position="103"/>
        <end position="122"/>
    </location>
</feature>
<evidence type="ECO:0000256" key="6">
    <source>
        <dbReference type="ARBA" id="ARBA00022692"/>
    </source>
</evidence>
<sequence length="210" mass="23156">MNAPHSLHPGVNLDVTDRKSHAKASEVIFGFWIFLMSDLVLFAALFATYAAMSTQGIAHGPSPAQVFDLGSAFVETLLLLLSSFTFGFAVLAMKYSTSRKRLLAWLGLTALLGAAFVALELHDYYEMIVNHNAWPQTSGFLSAYYLLTGTHAVHVSAGIVWMIVLAIQVMTIGVNTPVKLRLLRLALFWHMLDIVWVGIFTFVYLFGVAT</sequence>
<keyword evidence="18" id="KW-1185">Reference proteome</keyword>